<organism evidence="4 5">
    <name type="scientific">Tremella mesenterica</name>
    <name type="common">Jelly fungus</name>
    <dbReference type="NCBI Taxonomy" id="5217"/>
    <lineage>
        <taxon>Eukaryota</taxon>
        <taxon>Fungi</taxon>
        <taxon>Dikarya</taxon>
        <taxon>Basidiomycota</taxon>
        <taxon>Agaricomycotina</taxon>
        <taxon>Tremellomycetes</taxon>
        <taxon>Tremellales</taxon>
        <taxon>Tremellaceae</taxon>
        <taxon>Tremella</taxon>
    </lineage>
</organism>
<dbReference type="Proteomes" id="UP000289152">
    <property type="component" value="Unassembled WGS sequence"/>
</dbReference>
<keyword evidence="2" id="KW-0698">rRNA processing</keyword>
<keyword evidence="5" id="KW-1185">Reference proteome</keyword>
<dbReference type="AlphaFoldDB" id="A0A4Q1BK18"/>
<dbReference type="PANTHER" id="PTHR21250">
    <property type="entry name" value="PRE-RRNA-PROCESSING PROTEIN TSR2 HOMOLOG"/>
    <property type="match status" value="1"/>
</dbReference>
<evidence type="ECO:0000256" key="1">
    <source>
        <dbReference type="ARBA" id="ARBA00006524"/>
    </source>
</evidence>
<protein>
    <recommendedName>
        <fullName evidence="6">Pre-rRNA-processing protein TSR2</fullName>
    </recommendedName>
</protein>
<dbReference type="OMA" id="QSNWGGP"/>
<evidence type="ECO:0000256" key="2">
    <source>
        <dbReference type="ARBA" id="ARBA00022552"/>
    </source>
</evidence>
<feature type="compositionally biased region" description="Acidic residues" evidence="3">
    <location>
        <begin position="169"/>
        <end position="184"/>
    </location>
</feature>
<dbReference type="VEuPathDB" id="FungiDB:TREMEDRAFT_44230"/>
<dbReference type="Pfam" id="PF10273">
    <property type="entry name" value="WGG"/>
    <property type="match status" value="1"/>
</dbReference>
<evidence type="ECO:0000313" key="5">
    <source>
        <dbReference type="Proteomes" id="UP000289152"/>
    </source>
</evidence>
<evidence type="ECO:0000313" key="4">
    <source>
        <dbReference type="EMBL" id="RXK38089.1"/>
    </source>
</evidence>
<dbReference type="EMBL" id="SDIL01000054">
    <property type="protein sequence ID" value="RXK38089.1"/>
    <property type="molecule type" value="Genomic_DNA"/>
</dbReference>
<proteinExistence type="inferred from homology"/>
<dbReference type="FunCoup" id="A0A4Q1BK18">
    <property type="interactions" value="307"/>
</dbReference>
<name>A0A4Q1BK18_TREME</name>
<dbReference type="OrthoDB" id="263560at2759"/>
<accession>A0A4Q1BK18</accession>
<comment type="caution">
    <text evidence="4">The sequence shown here is derived from an EMBL/GenBank/DDBJ whole genome shotgun (WGS) entry which is preliminary data.</text>
</comment>
<evidence type="ECO:0008006" key="6">
    <source>
        <dbReference type="Google" id="ProtNLM"/>
    </source>
</evidence>
<feature type="region of interest" description="Disordered" evidence="3">
    <location>
        <begin position="159"/>
        <end position="216"/>
    </location>
</feature>
<evidence type="ECO:0000256" key="3">
    <source>
        <dbReference type="SAM" id="MobiDB-lite"/>
    </source>
</evidence>
<sequence length="216" mass="23439">MSTANPQSTPYLLLFARGVIALLDLWPALTIAVREEWGGPQSADKKTWLASTIIDLFEALPSPSIIKLTPTNGSTSSVIPSIPNVDFDDLADLISQVMSDEFEANIEDNSVDIVANDIIRLWKDINTSPAPHILVAALEKRAGELQKIGITVQKGADVVDVDGSSNGSDEGEDEAMELDDDEEAPQLVFSDPAGQERPEPQVDEDGFTLVQKARRR</sequence>
<dbReference type="STRING" id="5217.A0A4Q1BK18"/>
<gene>
    <name evidence="4" type="ORF">M231_04648</name>
</gene>
<comment type="similarity">
    <text evidence="1">Belongs to the TSR2 family.</text>
</comment>
<dbReference type="InParanoid" id="A0A4Q1BK18"/>
<dbReference type="InterPro" id="IPR019398">
    <property type="entry name" value="Pre-rRNA_process_TSR2"/>
</dbReference>
<reference evidence="4 5" key="1">
    <citation type="submission" date="2016-06" db="EMBL/GenBank/DDBJ databases">
        <title>Evolution of pathogenesis and genome organization in the Tremellales.</title>
        <authorList>
            <person name="Cuomo C."/>
            <person name="Litvintseva A."/>
            <person name="Heitman J."/>
            <person name="Chen Y."/>
            <person name="Sun S."/>
            <person name="Springer D."/>
            <person name="Dromer F."/>
            <person name="Young S."/>
            <person name="Zeng Q."/>
            <person name="Chapman S."/>
            <person name="Gujja S."/>
            <person name="Saif S."/>
            <person name="Birren B."/>
        </authorList>
    </citation>
    <scope>NUCLEOTIDE SEQUENCE [LARGE SCALE GENOMIC DNA]</scope>
    <source>
        <strain evidence="4 5">ATCC 28783</strain>
    </source>
</reference>
<dbReference type="GO" id="GO:0006364">
    <property type="term" value="P:rRNA processing"/>
    <property type="evidence" value="ECO:0007669"/>
    <property type="project" value="UniProtKB-KW"/>
</dbReference>